<dbReference type="EMBL" id="ARPM03000112">
    <property type="protein sequence ID" value="ETZ05134.1"/>
    <property type="molecule type" value="Genomic_DNA"/>
</dbReference>
<dbReference type="Proteomes" id="UP000026922">
    <property type="component" value="Unassembled WGS sequence"/>
</dbReference>
<proteinExistence type="predicted"/>
<gene>
    <name evidence="1" type="ORF">K737_300437</name>
</gene>
<name>A0A061JIT7_9PROT</name>
<evidence type="ECO:0000313" key="1">
    <source>
        <dbReference type="EMBL" id="ETZ05134.1"/>
    </source>
</evidence>
<organism evidence="1 2">
    <name type="scientific">Holospora undulata HU1</name>
    <dbReference type="NCBI Taxonomy" id="1321371"/>
    <lineage>
        <taxon>Bacteria</taxon>
        <taxon>Pseudomonadati</taxon>
        <taxon>Pseudomonadota</taxon>
        <taxon>Alphaproteobacteria</taxon>
        <taxon>Holosporales</taxon>
        <taxon>Holosporaceae</taxon>
        <taxon>Holospora</taxon>
    </lineage>
</organism>
<protein>
    <submittedName>
        <fullName evidence="1">Uncharacterized protein</fullName>
    </submittedName>
</protein>
<sequence length="62" mass="7141">MQRFTLLRDARYLMKAGVKYPSLKGACPDAGSRKSYRKTFEEFVQNMLKKTVEILARIAKSV</sequence>
<reference evidence="1 2" key="1">
    <citation type="journal article" date="2013" name="Genome Announc.">
        <title>Draft Genome Sequence of Holospora undulata Strain HU1, a Micronucleus-Specific Symbiont of the Ciliate Paramecium caudatum.</title>
        <authorList>
            <person name="Dohra H."/>
            <person name="Suzuki H."/>
            <person name="Suzuki T."/>
            <person name="Tanaka K."/>
            <person name="Fujishima M."/>
        </authorList>
    </citation>
    <scope>NUCLEOTIDE SEQUENCE [LARGE SCALE GENOMIC DNA]</scope>
    <source>
        <strain evidence="1 2">HU1</strain>
    </source>
</reference>
<dbReference type="AlphaFoldDB" id="A0A061JIT7"/>
<evidence type="ECO:0000313" key="2">
    <source>
        <dbReference type="Proteomes" id="UP000026922"/>
    </source>
</evidence>
<accession>A0A061JIT7</accession>
<comment type="caution">
    <text evidence="1">The sequence shown here is derived from an EMBL/GenBank/DDBJ whole genome shotgun (WGS) entry which is preliminary data.</text>
</comment>
<keyword evidence="2" id="KW-1185">Reference proteome</keyword>